<dbReference type="Proteomes" id="UP000298493">
    <property type="component" value="Unassembled WGS sequence"/>
</dbReference>
<keyword evidence="4" id="KW-1185">Reference proteome</keyword>
<dbReference type="Pfam" id="PF11374">
    <property type="entry name" value="DUF3176"/>
    <property type="match status" value="1"/>
</dbReference>
<keyword evidence="2" id="KW-0812">Transmembrane</keyword>
<name>A0A4Z1P2H0_9PEZI</name>
<feature type="transmembrane region" description="Helical" evidence="2">
    <location>
        <begin position="620"/>
        <end position="646"/>
    </location>
</feature>
<dbReference type="EMBL" id="SNSC02000022">
    <property type="protein sequence ID" value="TID14532.1"/>
    <property type="molecule type" value="Genomic_DNA"/>
</dbReference>
<keyword evidence="2" id="KW-1133">Transmembrane helix</keyword>
<feature type="transmembrane region" description="Helical" evidence="2">
    <location>
        <begin position="70"/>
        <end position="93"/>
    </location>
</feature>
<dbReference type="OrthoDB" id="5376804at2759"/>
<dbReference type="STRING" id="86259.A0A4Z1P2H0"/>
<dbReference type="PANTHER" id="PTHR35394">
    <property type="entry name" value="DUF3176 DOMAIN-CONTAINING PROTEIN"/>
    <property type="match status" value="1"/>
</dbReference>
<comment type="caution">
    <text evidence="3">The sequence shown here is derived from an EMBL/GenBank/DDBJ whole genome shotgun (WGS) entry which is preliminary data.</text>
</comment>
<feature type="transmembrane region" description="Helical" evidence="2">
    <location>
        <begin position="105"/>
        <end position="128"/>
    </location>
</feature>
<gene>
    <name evidence="3" type="ORF">E6O75_ATG08678</name>
</gene>
<sequence length="737" mass="80092">MASYSAIPLQYLNPGHFHEEINSGEIDPKIRAKVASQRVSGGSFDGSSDTKLPRTQNSPRRAGYGRLASAWWQEIVSFLFAAACFVAIAIILAKYNGQEQPDWKYSLNLSTLVAILSTLLRTSLVVVVEEIVGQLKWLWYKTTRPLRHLSDFDQAARSPWGSLLLPFRIKRVNLALLGALIVVLSLAIGPFTQQAIKNVSCETDLPFDKSGNSNTSRSTAKIPIAHQVLGSSATRYGAGLWSMASDVKGAIVNGLSDPTGNLSAVSAVCGTGNCTFPDYSSAGMCSKCIDVTSLITEVLFNQTNSHSSVPFSNLTLPNGLSIGNSPSDQPSQWLNISTDSNLEWAQISDSAMLAGLSASIYNFTLLQITDANCSITVNSTNKFGTVSYNYDCPQHGKNFSPGWRNYGFLATSCAIFPCAKTYHSNVTNGVLDEQVLAEVPLLEDLSQPASAVPDQVAFKSPCVVEGQSYDLSNISKVPSLHRSFNTTEINGKNVTVPSECFYSVSGIWSRALTLFLGTTLAGFCYLPDTNGYPMNIDPRYRTAVRCATDFFSQTATADSWWLQELFNNGNATFGSVETSVDAIASAVTNKIRTFGSNWDGSQGFATGSSTRTTICTQVDWPWLIFPAILLALTLFLLIIIALRTIFGHGDVPIWKSSLLPLIFASKEPFTAKSGDLRDIDDAADDTLVELKRKGDEWQFTRPDGATSSGFDADNSGMHAHHHHHHHDWPGPSSNAFL</sequence>
<dbReference type="InterPro" id="IPR021514">
    <property type="entry name" value="DUF3176"/>
</dbReference>
<dbReference type="AlphaFoldDB" id="A0A4Z1P2H0"/>
<evidence type="ECO:0000256" key="1">
    <source>
        <dbReference type="SAM" id="MobiDB-lite"/>
    </source>
</evidence>
<feature type="transmembrane region" description="Helical" evidence="2">
    <location>
        <begin position="172"/>
        <end position="191"/>
    </location>
</feature>
<evidence type="ECO:0000256" key="2">
    <source>
        <dbReference type="SAM" id="Phobius"/>
    </source>
</evidence>
<reference evidence="3 4" key="1">
    <citation type="submission" date="2019-04" db="EMBL/GenBank/DDBJ databases">
        <title>High contiguity whole genome sequence and gene annotation resource for two Venturia nashicola isolates.</title>
        <authorList>
            <person name="Prokchorchik M."/>
            <person name="Won K."/>
            <person name="Lee Y."/>
            <person name="Choi E.D."/>
            <person name="Segonzac C."/>
            <person name="Sohn K.H."/>
        </authorList>
    </citation>
    <scope>NUCLEOTIDE SEQUENCE [LARGE SCALE GENOMIC DNA]</scope>
    <source>
        <strain evidence="3 4">PRI2</strain>
    </source>
</reference>
<organism evidence="3 4">
    <name type="scientific">Venturia nashicola</name>
    <dbReference type="NCBI Taxonomy" id="86259"/>
    <lineage>
        <taxon>Eukaryota</taxon>
        <taxon>Fungi</taxon>
        <taxon>Dikarya</taxon>
        <taxon>Ascomycota</taxon>
        <taxon>Pezizomycotina</taxon>
        <taxon>Dothideomycetes</taxon>
        <taxon>Pleosporomycetidae</taxon>
        <taxon>Venturiales</taxon>
        <taxon>Venturiaceae</taxon>
        <taxon>Venturia</taxon>
    </lineage>
</organism>
<keyword evidence="2" id="KW-0472">Membrane</keyword>
<evidence type="ECO:0000313" key="4">
    <source>
        <dbReference type="Proteomes" id="UP000298493"/>
    </source>
</evidence>
<dbReference type="PANTHER" id="PTHR35394:SF5">
    <property type="entry name" value="DUF3176 DOMAIN-CONTAINING PROTEIN"/>
    <property type="match status" value="1"/>
</dbReference>
<feature type="region of interest" description="Disordered" evidence="1">
    <location>
        <begin position="710"/>
        <end position="737"/>
    </location>
</feature>
<accession>A0A4Z1P2H0</accession>
<protein>
    <submittedName>
        <fullName evidence="3">Uncharacterized protein</fullName>
    </submittedName>
</protein>
<proteinExistence type="predicted"/>
<evidence type="ECO:0000313" key="3">
    <source>
        <dbReference type="EMBL" id="TID14532.1"/>
    </source>
</evidence>